<name>A0ABW6T536_9ACTN</name>
<comment type="caution">
    <text evidence="1">The sequence shown here is derived from an EMBL/GenBank/DDBJ whole genome shotgun (WGS) entry which is preliminary data.</text>
</comment>
<dbReference type="RefSeq" id="WP_387417652.1">
    <property type="nucleotide sequence ID" value="NZ_JBIASD010000047.1"/>
</dbReference>
<dbReference type="EMBL" id="JBIASD010000047">
    <property type="protein sequence ID" value="MFF3671477.1"/>
    <property type="molecule type" value="Genomic_DNA"/>
</dbReference>
<dbReference type="Proteomes" id="UP001602013">
    <property type="component" value="Unassembled WGS sequence"/>
</dbReference>
<gene>
    <name evidence="1" type="ORF">ACFYXI_38430</name>
</gene>
<accession>A0ABW6T536</accession>
<keyword evidence="2" id="KW-1185">Reference proteome</keyword>
<sequence>MNAAELLKPGKLRQVAVAAGVVVTVVVLAGCQSVRRPATAPSARSSPVVTAATIGKTPAGAEPVVAAGPPWRIAHAHDYGEFDSMNVGVMVGSTEGWAFGQTNVGDELEPQFPVTLRWDGASWRAVRLPGKFEGAFLSASGSSRTDVWAVSSSETGIANVLRFDGRRWTLARRVQQDVSSVQAVGRHRAWLFGGYAGDNWFFDDGSWRRARLPLRVTATSAASEEDVWAIGWRDDADGDRAAVAHFDGRTWGTVSLGSAFGSPNDQAFTQFTSVHAAARDDVWVFGTQTGSSTDHTGEGASDGQEIPVAAHWNGRLWSQVPVPHGWQLGAVIGGTRGAVHVAATKMDQEGNPDYSAVLSHREDGSWTISNLPHPQGAKPFLSSFARVAATGDLYGFGFIETDDGDRTSAIFVSDAS</sequence>
<proteinExistence type="predicted"/>
<protein>
    <submittedName>
        <fullName evidence="1">Uncharacterized protein</fullName>
    </submittedName>
</protein>
<reference evidence="1 2" key="1">
    <citation type="submission" date="2024-10" db="EMBL/GenBank/DDBJ databases">
        <title>The Natural Products Discovery Center: Release of the First 8490 Sequenced Strains for Exploring Actinobacteria Biosynthetic Diversity.</title>
        <authorList>
            <person name="Kalkreuter E."/>
            <person name="Kautsar S.A."/>
            <person name="Yang D."/>
            <person name="Bader C.D."/>
            <person name="Teijaro C.N."/>
            <person name="Fluegel L."/>
            <person name="Davis C.M."/>
            <person name="Simpson J.R."/>
            <person name="Lauterbach L."/>
            <person name="Steele A.D."/>
            <person name="Gui C."/>
            <person name="Meng S."/>
            <person name="Li G."/>
            <person name="Viehrig K."/>
            <person name="Ye F."/>
            <person name="Su P."/>
            <person name="Kiefer A.F."/>
            <person name="Nichols A."/>
            <person name="Cepeda A.J."/>
            <person name="Yan W."/>
            <person name="Fan B."/>
            <person name="Jiang Y."/>
            <person name="Adhikari A."/>
            <person name="Zheng C.-J."/>
            <person name="Schuster L."/>
            <person name="Cowan T.M."/>
            <person name="Smanski M.J."/>
            <person name="Chevrette M.G."/>
            <person name="De Carvalho L.P.S."/>
            <person name="Shen B."/>
        </authorList>
    </citation>
    <scope>NUCLEOTIDE SEQUENCE [LARGE SCALE GENOMIC DNA]</scope>
    <source>
        <strain evidence="1 2">NPDC002173</strain>
    </source>
</reference>
<evidence type="ECO:0000313" key="1">
    <source>
        <dbReference type="EMBL" id="MFF3671477.1"/>
    </source>
</evidence>
<organism evidence="1 2">
    <name type="scientific">Microtetraspora malaysiensis</name>
    <dbReference type="NCBI Taxonomy" id="161358"/>
    <lineage>
        <taxon>Bacteria</taxon>
        <taxon>Bacillati</taxon>
        <taxon>Actinomycetota</taxon>
        <taxon>Actinomycetes</taxon>
        <taxon>Streptosporangiales</taxon>
        <taxon>Streptosporangiaceae</taxon>
        <taxon>Microtetraspora</taxon>
    </lineage>
</organism>
<evidence type="ECO:0000313" key="2">
    <source>
        <dbReference type="Proteomes" id="UP001602013"/>
    </source>
</evidence>